<organism evidence="2 3">
    <name type="scientific">Phoenix dactylifera</name>
    <name type="common">Date palm</name>
    <dbReference type="NCBI Taxonomy" id="42345"/>
    <lineage>
        <taxon>Eukaryota</taxon>
        <taxon>Viridiplantae</taxon>
        <taxon>Streptophyta</taxon>
        <taxon>Embryophyta</taxon>
        <taxon>Tracheophyta</taxon>
        <taxon>Spermatophyta</taxon>
        <taxon>Magnoliopsida</taxon>
        <taxon>Liliopsida</taxon>
        <taxon>Arecaceae</taxon>
        <taxon>Coryphoideae</taxon>
        <taxon>Phoeniceae</taxon>
        <taxon>Phoenix</taxon>
    </lineage>
</organism>
<sequence length="311" mass="34470">MAEDRSMNFQHGGVFPQSFCNQQVVSFQSGAVNSATGMIGTNNMSGISSTAGMILANNPAVMINNASLMIPPSNSPSNILLEPVPGLKHGIGLAVDWSYEELAELREGLDRYANEPNIMKYIKIAARLPDKTVRDVAMRCRWMTKKENGKRRKQEEYYAGKKIKDGKEKMVDCSTRAYVHPIQPDNAAAYSLMTHHVNHNNQFSCEAPVIDGATRHLLAENVQLFNRIAANLATFQYFLLQIQNNIKLFCRTRNNITTIIKSMSEMPGIMSQMPPLPVSINEDLFSSSIPSSASQAHAPGSGHLKEEPKSW</sequence>
<evidence type="ECO:0000256" key="1">
    <source>
        <dbReference type="SAM" id="MobiDB-lite"/>
    </source>
</evidence>
<dbReference type="Pfam" id="PF12579">
    <property type="entry name" value="DUF3755"/>
    <property type="match status" value="1"/>
</dbReference>
<evidence type="ECO:0000313" key="3">
    <source>
        <dbReference type="RefSeq" id="XP_026666155.2"/>
    </source>
</evidence>
<name>A0A8B8JCD6_PHODC</name>
<accession>A0A8B8JCD6</accession>
<evidence type="ECO:0000313" key="2">
    <source>
        <dbReference type="Proteomes" id="UP000228380"/>
    </source>
</evidence>
<dbReference type="PANTHER" id="PTHR14000">
    <property type="entry name" value="FINGER CCCH DOMAIN PROTEIN, PUTATIVE (DUF3755)-RELATED"/>
    <property type="match status" value="1"/>
</dbReference>
<dbReference type="PANTHER" id="PTHR14000:SF6">
    <property type="entry name" value="OS02G0631200 PROTEIN"/>
    <property type="match status" value="1"/>
</dbReference>
<feature type="region of interest" description="Disordered" evidence="1">
    <location>
        <begin position="289"/>
        <end position="311"/>
    </location>
</feature>
<dbReference type="Proteomes" id="UP000228380">
    <property type="component" value="Unplaced"/>
</dbReference>
<gene>
    <name evidence="3" type="primary">LOC103721923</name>
</gene>
<protein>
    <submittedName>
        <fullName evidence="3">Uncharacterized protein LOC103721923 isoform X1</fullName>
    </submittedName>
</protein>
<dbReference type="AlphaFoldDB" id="A0A8B8JCD6"/>
<proteinExistence type="predicted"/>
<keyword evidence="2" id="KW-1185">Reference proteome</keyword>
<reference evidence="3" key="1">
    <citation type="submission" date="2025-08" db="UniProtKB">
        <authorList>
            <consortium name="RefSeq"/>
        </authorList>
    </citation>
    <scope>IDENTIFICATION</scope>
    <source>
        <tissue evidence="3">Young leaves</tissue>
    </source>
</reference>
<dbReference type="RefSeq" id="XP_026666155.2">
    <property type="nucleotide sequence ID" value="XM_026810354.2"/>
</dbReference>
<dbReference type="OrthoDB" id="19768at2759"/>
<dbReference type="InterPro" id="IPR022228">
    <property type="entry name" value="DUF3755"/>
</dbReference>
<dbReference type="GeneID" id="103721923"/>